<feature type="region of interest" description="Disordered" evidence="1">
    <location>
        <begin position="28"/>
        <end position="59"/>
    </location>
</feature>
<sequence length="59" mass="6215">MGHLTTSSPLFCHRVLTRKRSKIITPSRSGDAAWAGGFLSQSPSPPRIGSTAAFGDATE</sequence>
<comment type="caution">
    <text evidence="2">The sequence shown here is derived from an EMBL/GenBank/DDBJ whole genome shotgun (WGS) entry which is preliminary data.</text>
</comment>
<dbReference type="EMBL" id="SJPV01000001">
    <property type="protein sequence ID" value="TWU41793.1"/>
    <property type="molecule type" value="Genomic_DNA"/>
</dbReference>
<evidence type="ECO:0000313" key="2">
    <source>
        <dbReference type="EMBL" id="TWU41793.1"/>
    </source>
</evidence>
<dbReference type="Proteomes" id="UP000319143">
    <property type="component" value="Unassembled WGS sequence"/>
</dbReference>
<evidence type="ECO:0000256" key="1">
    <source>
        <dbReference type="SAM" id="MobiDB-lite"/>
    </source>
</evidence>
<protein>
    <submittedName>
        <fullName evidence="2">Uncharacterized protein</fullName>
    </submittedName>
</protein>
<proteinExistence type="predicted"/>
<dbReference type="AlphaFoldDB" id="A0A5C6DWK6"/>
<keyword evidence="3" id="KW-1185">Reference proteome</keyword>
<name>A0A5C6DWK6_9BACT</name>
<evidence type="ECO:0000313" key="3">
    <source>
        <dbReference type="Proteomes" id="UP000319143"/>
    </source>
</evidence>
<reference evidence="2 3" key="1">
    <citation type="submission" date="2019-02" db="EMBL/GenBank/DDBJ databases">
        <title>Deep-cultivation of Planctomycetes and their phenomic and genomic characterization uncovers novel biology.</title>
        <authorList>
            <person name="Wiegand S."/>
            <person name="Jogler M."/>
            <person name="Boedeker C."/>
            <person name="Pinto D."/>
            <person name="Vollmers J."/>
            <person name="Rivas-Marin E."/>
            <person name="Kohn T."/>
            <person name="Peeters S.H."/>
            <person name="Heuer A."/>
            <person name="Rast P."/>
            <person name="Oberbeckmann S."/>
            <person name="Bunk B."/>
            <person name="Jeske O."/>
            <person name="Meyerdierks A."/>
            <person name="Storesund J.E."/>
            <person name="Kallscheuer N."/>
            <person name="Luecker S."/>
            <person name="Lage O.M."/>
            <person name="Pohl T."/>
            <person name="Merkel B.J."/>
            <person name="Hornburger P."/>
            <person name="Mueller R.-W."/>
            <person name="Bruemmer F."/>
            <person name="Labrenz M."/>
            <person name="Spormann A.M."/>
            <person name="Op Den Camp H."/>
            <person name="Overmann J."/>
            <person name="Amann R."/>
            <person name="Jetten M.S.M."/>
            <person name="Mascher T."/>
            <person name="Medema M.H."/>
            <person name="Devos D.P."/>
            <person name="Kaster A.-K."/>
            <person name="Ovreas L."/>
            <person name="Rohde M."/>
            <person name="Galperin M.Y."/>
            <person name="Jogler C."/>
        </authorList>
    </citation>
    <scope>NUCLEOTIDE SEQUENCE [LARGE SCALE GENOMIC DNA]</scope>
    <source>
        <strain evidence="2 3">Poly41</strain>
    </source>
</reference>
<accession>A0A5C6DWK6</accession>
<organism evidence="2 3">
    <name type="scientific">Novipirellula artificiosorum</name>
    <dbReference type="NCBI Taxonomy" id="2528016"/>
    <lineage>
        <taxon>Bacteria</taxon>
        <taxon>Pseudomonadati</taxon>
        <taxon>Planctomycetota</taxon>
        <taxon>Planctomycetia</taxon>
        <taxon>Pirellulales</taxon>
        <taxon>Pirellulaceae</taxon>
        <taxon>Novipirellula</taxon>
    </lineage>
</organism>
<gene>
    <name evidence="2" type="ORF">Poly41_00850</name>
</gene>